<keyword evidence="7" id="KW-0336">GPI-anchor</keyword>
<feature type="domain" description="CFEM" evidence="16">
    <location>
        <begin position="1"/>
        <end position="65"/>
    </location>
</feature>
<dbReference type="AlphaFoldDB" id="A0A6G1JHT3"/>
<organism evidence="17 18">
    <name type="scientific">Lentithecium fluviatile CBS 122367</name>
    <dbReference type="NCBI Taxonomy" id="1168545"/>
    <lineage>
        <taxon>Eukaryota</taxon>
        <taxon>Fungi</taxon>
        <taxon>Dikarya</taxon>
        <taxon>Ascomycota</taxon>
        <taxon>Pezizomycotina</taxon>
        <taxon>Dothideomycetes</taxon>
        <taxon>Pleosporomycetidae</taxon>
        <taxon>Pleosporales</taxon>
        <taxon>Massarineae</taxon>
        <taxon>Lentitheciaceae</taxon>
        <taxon>Lentithecium</taxon>
    </lineage>
</organism>
<evidence type="ECO:0000256" key="3">
    <source>
        <dbReference type="ARBA" id="ARBA00010031"/>
    </source>
</evidence>
<dbReference type="Pfam" id="PF05730">
    <property type="entry name" value="CFEM"/>
    <property type="match status" value="1"/>
</dbReference>
<evidence type="ECO:0000256" key="8">
    <source>
        <dbReference type="ARBA" id="ARBA00022723"/>
    </source>
</evidence>
<dbReference type="InterPro" id="IPR008427">
    <property type="entry name" value="Extracellular_membr_CFEM_dom"/>
</dbReference>
<comment type="subcellular location">
    <subcellularLocation>
        <location evidence="1">Cell membrane</location>
        <topology evidence="1">Lipid-anchor</topology>
        <topology evidence="1">GPI-anchor</topology>
    </subcellularLocation>
    <subcellularLocation>
        <location evidence="2">Secreted</location>
    </subcellularLocation>
</comment>
<reference evidence="17" key="1">
    <citation type="journal article" date="2020" name="Stud. Mycol.">
        <title>101 Dothideomycetes genomes: a test case for predicting lifestyles and emergence of pathogens.</title>
        <authorList>
            <person name="Haridas S."/>
            <person name="Albert R."/>
            <person name="Binder M."/>
            <person name="Bloem J."/>
            <person name="Labutti K."/>
            <person name="Salamov A."/>
            <person name="Andreopoulos B."/>
            <person name="Baker S."/>
            <person name="Barry K."/>
            <person name="Bills G."/>
            <person name="Bluhm B."/>
            <person name="Cannon C."/>
            <person name="Castanera R."/>
            <person name="Culley D."/>
            <person name="Daum C."/>
            <person name="Ezra D."/>
            <person name="Gonzalez J."/>
            <person name="Henrissat B."/>
            <person name="Kuo A."/>
            <person name="Liang C."/>
            <person name="Lipzen A."/>
            <person name="Lutzoni F."/>
            <person name="Magnuson J."/>
            <person name="Mondo S."/>
            <person name="Nolan M."/>
            <person name="Ohm R."/>
            <person name="Pangilinan J."/>
            <person name="Park H.-J."/>
            <person name="Ramirez L."/>
            <person name="Alfaro M."/>
            <person name="Sun H."/>
            <person name="Tritt A."/>
            <person name="Yoshinaga Y."/>
            <person name="Zwiers L.-H."/>
            <person name="Turgeon B."/>
            <person name="Goodwin S."/>
            <person name="Spatafora J."/>
            <person name="Crous P."/>
            <person name="Grigoriev I."/>
        </authorList>
    </citation>
    <scope>NUCLEOTIDE SEQUENCE</scope>
    <source>
        <strain evidence="17">CBS 122367</strain>
    </source>
</reference>
<dbReference type="OrthoDB" id="1193027at2759"/>
<keyword evidence="13" id="KW-0325">Glycoprotein</keyword>
<evidence type="ECO:0000313" key="17">
    <source>
        <dbReference type="EMBL" id="KAF2689699.1"/>
    </source>
</evidence>
<dbReference type="SMART" id="SM00747">
    <property type="entry name" value="CFEM"/>
    <property type="match status" value="1"/>
</dbReference>
<dbReference type="PROSITE" id="PS52012">
    <property type="entry name" value="CFEM"/>
    <property type="match status" value="1"/>
</dbReference>
<feature type="non-terminal residue" evidence="17">
    <location>
        <position position="1"/>
    </location>
</feature>
<evidence type="ECO:0000256" key="10">
    <source>
        <dbReference type="ARBA" id="ARBA00023004"/>
    </source>
</evidence>
<evidence type="ECO:0000256" key="7">
    <source>
        <dbReference type="ARBA" id="ARBA00022622"/>
    </source>
</evidence>
<keyword evidence="4" id="KW-1003">Cell membrane</keyword>
<keyword evidence="18" id="KW-1185">Reference proteome</keyword>
<evidence type="ECO:0000256" key="11">
    <source>
        <dbReference type="ARBA" id="ARBA00023136"/>
    </source>
</evidence>
<dbReference type="PANTHER" id="PTHR37928">
    <property type="entry name" value="CFEM DOMAIN PROTEIN (AFU_ORTHOLOGUE AFUA_6G14090)"/>
    <property type="match status" value="1"/>
</dbReference>
<protein>
    <recommendedName>
        <fullName evidence="16">CFEM domain-containing protein</fullName>
    </recommendedName>
</protein>
<dbReference type="InterPro" id="IPR051735">
    <property type="entry name" value="CFEM_domain"/>
</dbReference>
<keyword evidence="8 15" id="KW-0479">Metal-binding</keyword>
<evidence type="ECO:0000256" key="6">
    <source>
        <dbReference type="ARBA" id="ARBA00022617"/>
    </source>
</evidence>
<evidence type="ECO:0000256" key="13">
    <source>
        <dbReference type="ARBA" id="ARBA00023180"/>
    </source>
</evidence>
<keyword evidence="12 15" id="KW-1015">Disulfide bond</keyword>
<name>A0A6G1JHT3_9PLEO</name>
<dbReference type="GO" id="GO:0005886">
    <property type="term" value="C:plasma membrane"/>
    <property type="evidence" value="ECO:0007669"/>
    <property type="project" value="UniProtKB-SubCell"/>
</dbReference>
<dbReference type="EMBL" id="MU005572">
    <property type="protein sequence ID" value="KAF2689699.1"/>
    <property type="molecule type" value="Genomic_DNA"/>
</dbReference>
<accession>A0A6G1JHT3</accession>
<proteinExistence type="inferred from homology"/>
<evidence type="ECO:0000256" key="15">
    <source>
        <dbReference type="PROSITE-ProRule" id="PRU01356"/>
    </source>
</evidence>
<evidence type="ECO:0000256" key="14">
    <source>
        <dbReference type="ARBA" id="ARBA00023288"/>
    </source>
</evidence>
<feature type="binding site" description="axial binding residue" evidence="15">
    <location>
        <position position="21"/>
    </location>
    <ligand>
        <name>heme</name>
        <dbReference type="ChEBI" id="CHEBI:30413"/>
    </ligand>
    <ligandPart>
        <name>Fe</name>
        <dbReference type="ChEBI" id="CHEBI:18248"/>
    </ligandPart>
</feature>
<gene>
    <name evidence="17" type="ORF">K458DRAFT_291817</name>
</gene>
<keyword evidence="5" id="KW-0964">Secreted</keyword>
<keyword evidence="6 15" id="KW-0349">Heme</keyword>
<dbReference type="GO" id="GO:0046872">
    <property type="term" value="F:metal ion binding"/>
    <property type="evidence" value="ECO:0007669"/>
    <property type="project" value="UniProtKB-UniRule"/>
</dbReference>
<keyword evidence="9" id="KW-0732">Signal</keyword>
<dbReference type="Proteomes" id="UP000799291">
    <property type="component" value="Unassembled WGS sequence"/>
</dbReference>
<keyword evidence="14" id="KW-0449">Lipoprotein</keyword>
<evidence type="ECO:0000256" key="1">
    <source>
        <dbReference type="ARBA" id="ARBA00004609"/>
    </source>
</evidence>
<evidence type="ECO:0000256" key="5">
    <source>
        <dbReference type="ARBA" id="ARBA00022525"/>
    </source>
</evidence>
<keyword evidence="10 15" id="KW-0408">Iron</keyword>
<comment type="similarity">
    <text evidence="3">Belongs to the RBT5 family.</text>
</comment>
<sequence length="65" mass="6779">QTCISNMLAIAQSAFGCASGDVVCYCTNQDFGYGVRDCAQEACGSAEEANTVISYGTNYCACELS</sequence>
<evidence type="ECO:0000256" key="12">
    <source>
        <dbReference type="ARBA" id="ARBA00023157"/>
    </source>
</evidence>
<evidence type="ECO:0000313" key="18">
    <source>
        <dbReference type="Proteomes" id="UP000799291"/>
    </source>
</evidence>
<evidence type="ECO:0000256" key="4">
    <source>
        <dbReference type="ARBA" id="ARBA00022475"/>
    </source>
</evidence>
<evidence type="ECO:0000256" key="9">
    <source>
        <dbReference type="ARBA" id="ARBA00022729"/>
    </source>
</evidence>
<keyword evidence="11" id="KW-0472">Membrane</keyword>
<comment type="caution">
    <text evidence="15">Lacks conserved residue(s) required for the propagation of feature annotation.</text>
</comment>
<evidence type="ECO:0000256" key="2">
    <source>
        <dbReference type="ARBA" id="ARBA00004613"/>
    </source>
</evidence>
<evidence type="ECO:0000259" key="16">
    <source>
        <dbReference type="PROSITE" id="PS52012"/>
    </source>
</evidence>
<dbReference type="PANTHER" id="PTHR37928:SF1">
    <property type="entry name" value="CFEM DOMAIN PROTEIN (AFU_ORTHOLOGUE AFUA_6G14090)"/>
    <property type="match status" value="1"/>
</dbReference>
<dbReference type="GO" id="GO:0098552">
    <property type="term" value="C:side of membrane"/>
    <property type="evidence" value="ECO:0007669"/>
    <property type="project" value="UniProtKB-KW"/>
</dbReference>
<feature type="disulfide bond" evidence="15">
    <location>
        <begin position="17"/>
        <end position="24"/>
    </location>
</feature>
<dbReference type="GO" id="GO:0005576">
    <property type="term" value="C:extracellular region"/>
    <property type="evidence" value="ECO:0007669"/>
    <property type="project" value="UniProtKB-SubCell"/>
</dbReference>